<evidence type="ECO:0000256" key="5">
    <source>
        <dbReference type="ARBA" id="ARBA00022448"/>
    </source>
</evidence>
<dbReference type="NCBIfam" id="TIGR04407">
    <property type="entry name" value="LptF_YjgP"/>
    <property type="match status" value="1"/>
</dbReference>
<reference evidence="13 14" key="1">
    <citation type="submission" date="2016-11" db="EMBL/GenBank/DDBJ databases">
        <title>Mixed transmission modes and dynamic genome evolution in an obligate animal-bacterial symbiosis.</title>
        <authorList>
            <person name="Russell S.L."/>
            <person name="Corbett-Detig R.B."/>
            <person name="Cavanaugh C.M."/>
        </authorList>
    </citation>
    <scope>NUCLEOTIDE SEQUENCE [LARGE SCALE GENOMIC DNA]</scope>
    <source>
        <strain evidence="13">Sveles-Q1</strain>
    </source>
</reference>
<proteinExistence type="inferred from homology"/>
<evidence type="ECO:0000256" key="11">
    <source>
        <dbReference type="ARBA" id="ARBA00026081"/>
    </source>
</evidence>
<evidence type="ECO:0000256" key="3">
    <source>
        <dbReference type="ARBA" id="ARBA00007725"/>
    </source>
</evidence>
<comment type="similarity">
    <text evidence="3">Belongs to the LptF/LptG family.</text>
</comment>
<gene>
    <name evidence="13" type="ORF">BOW53_07415</name>
</gene>
<keyword evidence="8 12" id="KW-0812">Transmembrane</keyword>
<dbReference type="AlphaFoldDB" id="A0A1T2L622"/>
<dbReference type="GO" id="GO:0055085">
    <property type="term" value="P:transmembrane transport"/>
    <property type="evidence" value="ECO:0007669"/>
    <property type="project" value="InterPro"/>
</dbReference>
<comment type="caution">
    <text evidence="13">The sequence shown here is derived from an EMBL/GenBank/DDBJ whole genome shotgun (WGS) entry which is preliminary data.</text>
</comment>
<keyword evidence="9 12" id="KW-1133">Transmembrane helix</keyword>
<evidence type="ECO:0000256" key="2">
    <source>
        <dbReference type="ARBA" id="ARBA00004429"/>
    </source>
</evidence>
<keyword evidence="10 12" id="KW-0472">Membrane</keyword>
<keyword evidence="7" id="KW-0997">Cell inner membrane</keyword>
<feature type="transmembrane region" description="Helical" evidence="12">
    <location>
        <begin position="307"/>
        <end position="328"/>
    </location>
</feature>
<keyword evidence="5" id="KW-0813">Transport</keyword>
<protein>
    <recommendedName>
        <fullName evidence="4">Lipopolysaccharide export system permease protein LptF</fullName>
    </recommendedName>
</protein>
<dbReference type="Pfam" id="PF03739">
    <property type="entry name" value="LptF_LptG"/>
    <property type="match status" value="1"/>
</dbReference>
<comment type="subunit">
    <text evidence="11">Component of the lipopolysaccharide transport and assembly complex. The LptBFG transporter is composed of two ATP-binding proteins (LptB) and two transmembrane proteins (LptF and LptG).</text>
</comment>
<organism evidence="13 14">
    <name type="scientific">Solemya pervernicosa gill symbiont</name>
    <dbReference type="NCBI Taxonomy" id="642797"/>
    <lineage>
        <taxon>Bacteria</taxon>
        <taxon>Pseudomonadati</taxon>
        <taxon>Pseudomonadota</taxon>
        <taxon>Gammaproteobacteria</taxon>
        <taxon>sulfur-oxidizing symbionts</taxon>
    </lineage>
</organism>
<dbReference type="Proteomes" id="UP000191110">
    <property type="component" value="Unassembled WGS sequence"/>
</dbReference>
<sequence length="372" mass="41695">MFASWNPLPVLDRYIFREVVLSMVMVGSVLMLIVLVNTLARNLSEAAKGDLPPGEVFHMLFLQSVNYAVLLLPLALFLGIMLGFGRLYRDSEMVSLAACGVGLRRLYVAVMYFVLPITVLLAGLSIYLGPWAAQQAYIVADQAERDADILAIQPGRFTESKSGKQTIFANSISPLNSAWLEVFVEDNSGERPRVYKADRAYVESNRETGDRYLVLEDGNRYEGMPGERDYTILRYKRHAILIKEGNKKRATEKLDARPTSLLLGSNNAKEIAELQWRISVPITGLLLALLAVPLSHTPPRKGRYGQLMIAILVYISYANLLSVAKVWVAKGQLSPAIGIWWVHLLLLLFIAYLVINQLGWQWIRGQFVRGRG</sequence>
<evidence type="ECO:0000256" key="10">
    <source>
        <dbReference type="ARBA" id="ARBA00023136"/>
    </source>
</evidence>
<evidence type="ECO:0000256" key="1">
    <source>
        <dbReference type="ARBA" id="ARBA00002265"/>
    </source>
</evidence>
<evidence type="ECO:0000256" key="8">
    <source>
        <dbReference type="ARBA" id="ARBA00022692"/>
    </source>
</evidence>
<evidence type="ECO:0000256" key="12">
    <source>
        <dbReference type="SAM" id="Phobius"/>
    </source>
</evidence>
<feature type="transmembrane region" description="Helical" evidence="12">
    <location>
        <begin position="340"/>
        <end position="363"/>
    </location>
</feature>
<dbReference type="PANTHER" id="PTHR33529:SF7">
    <property type="entry name" value="LIPOPOLYSACCHARIDE EXPORT SYSTEM PERMEASE PROTEIN LPTF"/>
    <property type="match status" value="1"/>
</dbReference>
<comment type="function">
    <text evidence="1">Part of the ABC transporter complex LptBFG involved in the translocation of lipopolysaccharide (LPS) from the inner membrane to the outer membrane.</text>
</comment>
<evidence type="ECO:0000256" key="6">
    <source>
        <dbReference type="ARBA" id="ARBA00022475"/>
    </source>
</evidence>
<evidence type="ECO:0000256" key="4">
    <source>
        <dbReference type="ARBA" id="ARBA00014213"/>
    </source>
</evidence>
<accession>A0A1T2L622</accession>
<feature type="transmembrane region" description="Helical" evidence="12">
    <location>
        <begin position="20"/>
        <end position="40"/>
    </location>
</feature>
<feature type="transmembrane region" description="Helical" evidence="12">
    <location>
        <begin position="60"/>
        <end position="85"/>
    </location>
</feature>
<dbReference type="EMBL" id="MPRL01000023">
    <property type="protein sequence ID" value="OOZ40533.1"/>
    <property type="molecule type" value="Genomic_DNA"/>
</dbReference>
<dbReference type="GO" id="GO:0015920">
    <property type="term" value="P:lipopolysaccharide transport"/>
    <property type="evidence" value="ECO:0007669"/>
    <property type="project" value="TreeGrafter"/>
</dbReference>
<keyword evidence="6" id="KW-1003">Cell membrane</keyword>
<dbReference type="InterPro" id="IPR005495">
    <property type="entry name" value="LptG/LptF_permease"/>
</dbReference>
<evidence type="ECO:0000256" key="9">
    <source>
        <dbReference type="ARBA" id="ARBA00022989"/>
    </source>
</evidence>
<comment type="subcellular location">
    <subcellularLocation>
        <location evidence="2">Cell inner membrane</location>
        <topology evidence="2">Multi-pass membrane protein</topology>
    </subcellularLocation>
</comment>
<evidence type="ECO:0000313" key="14">
    <source>
        <dbReference type="Proteomes" id="UP000191110"/>
    </source>
</evidence>
<evidence type="ECO:0000256" key="7">
    <source>
        <dbReference type="ARBA" id="ARBA00022519"/>
    </source>
</evidence>
<dbReference type="GO" id="GO:0043190">
    <property type="term" value="C:ATP-binding cassette (ABC) transporter complex"/>
    <property type="evidence" value="ECO:0007669"/>
    <property type="project" value="InterPro"/>
</dbReference>
<dbReference type="InterPro" id="IPR030922">
    <property type="entry name" value="LptF"/>
</dbReference>
<feature type="transmembrane region" description="Helical" evidence="12">
    <location>
        <begin position="106"/>
        <end position="128"/>
    </location>
</feature>
<dbReference type="PANTHER" id="PTHR33529">
    <property type="entry name" value="SLR0882 PROTEIN-RELATED"/>
    <property type="match status" value="1"/>
</dbReference>
<evidence type="ECO:0000313" key="13">
    <source>
        <dbReference type="EMBL" id="OOZ40533.1"/>
    </source>
</evidence>
<name>A0A1T2L622_9GAMM</name>
<feature type="transmembrane region" description="Helical" evidence="12">
    <location>
        <begin position="276"/>
        <end position="295"/>
    </location>
</feature>
<keyword evidence="14" id="KW-1185">Reference proteome</keyword>